<dbReference type="InterPro" id="IPR036890">
    <property type="entry name" value="HATPase_C_sf"/>
</dbReference>
<comment type="catalytic activity">
    <reaction evidence="1">
        <text>ATP + protein L-histidine = ADP + protein N-phospho-L-histidine.</text>
        <dbReference type="EC" id="2.7.13.3"/>
    </reaction>
</comment>
<reference evidence="9" key="2">
    <citation type="submission" date="2024-05" db="EMBL/GenBank/DDBJ databases">
        <title>Rhodohalobacter halophilus gen. nov., sp. nov., a moderately halophilic member of the family Balneolaceae.</title>
        <authorList>
            <person name="Xia J."/>
        </authorList>
    </citation>
    <scope>NUCLEOTIDE SEQUENCE</scope>
    <source>
        <strain evidence="9">WB101</strain>
    </source>
</reference>
<dbReference type="SUPFAM" id="SSF55874">
    <property type="entry name" value="ATPase domain of HSP90 chaperone/DNA topoisomerase II/histidine kinase"/>
    <property type="match status" value="1"/>
</dbReference>
<dbReference type="Pfam" id="PF02518">
    <property type="entry name" value="HATPase_c"/>
    <property type="match status" value="1"/>
</dbReference>
<dbReference type="GO" id="GO:0016301">
    <property type="term" value="F:kinase activity"/>
    <property type="evidence" value="ECO:0007669"/>
    <property type="project" value="UniProtKB-KW"/>
</dbReference>
<dbReference type="CDD" id="cd00082">
    <property type="entry name" value="HisKA"/>
    <property type="match status" value="1"/>
</dbReference>
<dbReference type="InterPro" id="IPR004358">
    <property type="entry name" value="Sig_transdc_His_kin-like_C"/>
</dbReference>
<dbReference type="SMART" id="SM00387">
    <property type="entry name" value="HATPase_c"/>
    <property type="match status" value="1"/>
</dbReference>
<dbReference type="RefSeq" id="WP_237854649.1">
    <property type="nucleotide sequence ID" value="NZ_JAKLWS010000014.1"/>
</dbReference>
<dbReference type="InterPro" id="IPR050351">
    <property type="entry name" value="BphY/WalK/GraS-like"/>
</dbReference>
<accession>A0ABS9KEK0</accession>
<keyword evidence="4" id="KW-0808">Transferase</keyword>
<feature type="domain" description="Histidine kinase" evidence="8">
    <location>
        <begin position="328"/>
        <end position="546"/>
    </location>
</feature>
<dbReference type="PANTHER" id="PTHR45453:SF1">
    <property type="entry name" value="PHOSPHATE REGULON SENSOR PROTEIN PHOR"/>
    <property type="match status" value="1"/>
</dbReference>
<keyword evidence="6" id="KW-0902">Two-component regulatory system</keyword>
<evidence type="ECO:0000313" key="9">
    <source>
        <dbReference type="EMBL" id="MCG2589286.1"/>
    </source>
</evidence>
<evidence type="ECO:0000256" key="2">
    <source>
        <dbReference type="ARBA" id="ARBA00012438"/>
    </source>
</evidence>
<feature type="transmembrane region" description="Helical" evidence="7">
    <location>
        <begin position="291"/>
        <end position="312"/>
    </location>
</feature>
<evidence type="ECO:0000259" key="8">
    <source>
        <dbReference type="PROSITE" id="PS50109"/>
    </source>
</evidence>
<dbReference type="InterPro" id="IPR003594">
    <property type="entry name" value="HATPase_dom"/>
</dbReference>
<organism evidence="9 10">
    <name type="scientific">Rhodohalobacter sulfatireducens</name>
    <dbReference type="NCBI Taxonomy" id="2911366"/>
    <lineage>
        <taxon>Bacteria</taxon>
        <taxon>Pseudomonadati</taxon>
        <taxon>Balneolota</taxon>
        <taxon>Balneolia</taxon>
        <taxon>Balneolales</taxon>
        <taxon>Balneolaceae</taxon>
        <taxon>Rhodohalobacter</taxon>
    </lineage>
</organism>
<dbReference type="InterPro" id="IPR005467">
    <property type="entry name" value="His_kinase_dom"/>
</dbReference>
<protein>
    <recommendedName>
        <fullName evidence="2">histidine kinase</fullName>
        <ecNumber evidence="2">2.7.13.3</ecNumber>
    </recommendedName>
</protein>
<evidence type="ECO:0000256" key="5">
    <source>
        <dbReference type="ARBA" id="ARBA00022777"/>
    </source>
</evidence>
<dbReference type="SMART" id="SM00388">
    <property type="entry name" value="HisKA"/>
    <property type="match status" value="1"/>
</dbReference>
<dbReference type="EC" id="2.7.13.3" evidence="2"/>
<name>A0ABS9KEK0_9BACT</name>
<proteinExistence type="predicted"/>
<keyword evidence="3" id="KW-0597">Phosphoprotein</keyword>
<sequence>MKSIFNKYKQSNTLRWFFLGVGILAVIALTGLNVYSLYALRESTIDSAKENRKVQLEEFTEAIRHRFYSPFRGISKLDMSDLQESWNENGDFPPYFREVLANTISDSLFTDVYYTPDDRIGCWHPDRDVYRFDQLTSSFVVDNNFPKEACDGIGISKTRMNTVSLDDYRWNLRTEFDAHRSMTLALINNSEKEIIGHLNFLIDKEYLLNNIMKPKLEAKIGSPEESGIVVWLRDWMQNDILLCSGGDITYDRAKVDLRQRFPDLLDNWVLYASFTESPSVAATKASVNRNFVLLGIAVFILFGAFIFMFINAQREREFARRQAGFLANVTHELKTPLAVMQAAGENISDGRVTDGKRLKDYGAHIYNEAIRLRKMIDKLLDVAKVDSGQTVVEQAPYQLKNLVLEYYQTNKSYIEQKGFTFEFQSDEKVPLVMIDPDHLETIMNNLVENSLKYSHDKKNIQIELRSESDSVKLSVADYGEGIPKKVQKNIFDKFYRVENSLTAKTKGHGLGLSIVKNLVSLNGGSISVKSEHGKGATFTLTFKALVEAPKDYDRQESDDAINIPKSVELDNYVG</sequence>
<evidence type="ECO:0000256" key="4">
    <source>
        <dbReference type="ARBA" id="ARBA00022679"/>
    </source>
</evidence>
<dbReference type="Proteomes" id="UP001165366">
    <property type="component" value="Unassembled WGS sequence"/>
</dbReference>
<keyword evidence="7" id="KW-1133">Transmembrane helix</keyword>
<evidence type="ECO:0000256" key="1">
    <source>
        <dbReference type="ARBA" id="ARBA00000085"/>
    </source>
</evidence>
<keyword evidence="7" id="KW-0472">Membrane</keyword>
<reference evidence="9" key="1">
    <citation type="submission" date="2022-01" db="EMBL/GenBank/DDBJ databases">
        <authorList>
            <person name="Wang Y."/>
        </authorList>
    </citation>
    <scope>NUCLEOTIDE SEQUENCE</scope>
    <source>
        <strain evidence="9">WB101</strain>
    </source>
</reference>
<dbReference type="EMBL" id="JAKLWS010000014">
    <property type="protein sequence ID" value="MCG2589286.1"/>
    <property type="molecule type" value="Genomic_DNA"/>
</dbReference>
<dbReference type="Gene3D" id="1.10.287.130">
    <property type="match status" value="1"/>
</dbReference>
<dbReference type="InterPro" id="IPR036097">
    <property type="entry name" value="HisK_dim/P_sf"/>
</dbReference>
<dbReference type="PRINTS" id="PR00344">
    <property type="entry name" value="BCTRLSENSOR"/>
</dbReference>
<dbReference type="Pfam" id="PF00512">
    <property type="entry name" value="HisKA"/>
    <property type="match status" value="1"/>
</dbReference>
<dbReference type="SUPFAM" id="SSF47384">
    <property type="entry name" value="Homodimeric domain of signal transducing histidine kinase"/>
    <property type="match status" value="1"/>
</dbReference>
<evidence type="ECO:0000256" key="7">
    <source>
        <dbReference type="SAM" id="Phobius"/>
    </source>
</evidence>
<keyword evidence="10" id="KW-1185">Reference proteome</keyword>
<dbReference type="PANTHER" id="PTHR45453">
    <property type="entry name" value="PHOSPHATE REGULON SENSOR PROTEIN PHOR"/>
    <property type="match status" value="1"/>
</dbReference>
<evidence type="ECO:0000256" key="6">
    <source>
        <dbReference type="ARBA" id="ARBA00023012"/>
    </source>
</evidence>
<dbReference type="PROSITE" id="PS50109">
    <property type="entry name" value="HIS_KIN"/>
    <property type="match status" value="1"/>
</dbReference>
<dbReference type="Gene3D" id="3.30.565.10">
    <property type="entry name" value="Histidine kinase-like ATPase, C-terminal domain"/>
    <property type="match status" value="1"/>
</dbReference>
<keyword evidence="7" id="KW-0812">Transmembrane</keyword>
<keyword evidence="5 9" id="KW-0418">Kinase</keyword>
<feature type="transmembrane region" description="Helical" evidence="7">
    <location>
        <begin position="16"/>
        <end position="38"/>
    </location>
</feature>
<gene>
    <name evidence="9" type="ORF">L6773_11970</name>
</gene>
<comment type="caution">
    <text evidence="9">The sequence shown here is derived from an EMBL/GenBank/DDBJ whole genome shotgun (WGS) entry which is preliminary data.</text>
</comment>
<dbReference type="CDD" id="cd00075">
    <property type="entry name" value="HATPase"/>
    <property type="match status" value="1"/>
</dbReference>
<dbReference type="InterPro" id="IPR003661">
    <property type="entry name" value="HisK_dim/P_dom"/>
</dbReference>
<evidence type="ECO:0000313" key="10">
    <source>
        <dbReference type="Proteomes" id="UP001165366"/>
    </source>
</evidence>
<evidence type="ECO:0000256" key="3">
    <source>
        <dbReference type="ARBA" id="ARBA00022553"/>
    </source>
</evidence>